<dbReference type="PANTHER" id="PTHR15427:SF52">
    <property type="entry name" value="C1Q DOMAIN-CONTAINING PROTEIN"/>
    <property type="match status" value="1"/>
</dbReference>
<dbReference type="EnsemblMetazoa" id="XM_038221306.1">
    <property type="protein sequence ID" value="XP_038077234.1"/>
    <property type="gene ID" value="LOC119745084"/>
</dbReference>
<feature type="domain" description="C1q" evidence="7">
    <location>
        <begin position="401"/>
        <end position="535"/>
    </location>
</feature>
<comment type="subcellular location">
    <subcellularLocation>
        <location evidence="1">Secreted</location>
    </subcellularLocation>
</comment>
<dbReference type="Pfam" id="PF00386">
    <property type="entry name" value="C1q"/>
    <property type="match status" value="2"/>
</dbReference>
<evidence type="ECO:0000256" key="6">
    <source>
        <dbReference type="SAM" id="SignalP"/>
    </source>
</evidence>
<evidence type="ECO:0000256" key="4">
    <source>
        <dbReference type="ARBA" id="ARBA00023119"/>
    </source>
</evidence>
<dbReference type="Pfam" id="PF01391">
    <property type="entry name" value="Collagen"/>
    <property type="match status" value="2"/>
</dbReference>
<keyword evidence="2" id="KW-0964">Secreted</keyword>
<name>A0A914BM90_PATMI</name>
<dbReference type="InterPro" id="IPR008983">
    <property type="entry name" value="Tumour_necrosis_fac-like_dom"/>
</dbReference>
<dbReference type="SMART" id="SM00110">
    <property type="entry name" value="C1Q"/>
    <property type="match status" value="2"/>
</dbReference>
<dbReference type="InterPro" id="IPR008160">
    <property type="entry name" value="Collagen"/>
</dbReference>
<dbReference type="GO" id="GO:0005576">
    <property type="term" value="C:extracellular region"/>
    <property type="evidence" value="ECO:0007669"/>
    <property type="project" value="UniProtKB-SubCell"/>
</dbReference>
<feature type="compositionally biased region" description="Gly residues" evidence="5">
    <location>
        <begin position="378"/>
        <end position="387"/>
    </location>
</feature>
<protein>
    <recommendedName>
        <fullName evidence="7">C1q domain-containing protein</fullName>
    </recommendedName>
</protein>
<feature type="region of interest" description="Disordered" evidence="5">
    <location>
        <begin position="127"/>
        <end position="146"/>
    </location>
</feature>
<dbReference type="PRINTS" id="PR00007">
    <property type="entry name" value="COMPLEMNTC1Q"/>
</dbReference>
<feature type="region of interest" description="Disordered" evidence="5">
    <location>
        <begin position="88"/>
        <end position="111"/>
    </location>
</feature>
<dbReference type="RefSeq" id="XP_038077234.1">
    <property type="nucleotide sequence ID" value="XM_038221306.1"/>
</dbReference>
<dbReference type="Gene3D" id="2.60.120.40">
    <property type="match status" value="2"/>
</dbReference>
<evidence type="ECO:0000256" key="5">
    <source>
        <dbReference type="SAM" id="MobiDB-lite"/>
    </source>
</evidence>
<dbReference type="GeneID" id="119745084"/>
<feature type="region of interest" description="Disordered" evidence="5">
    <location>
        <begin position="353"/>
        <end position="402"/>
    </location>
</feature>
<dbReference type="SUPFAM" id="SSF49842">
    <property type="entry name" value="TNF-like"/>
    <property type="match status" value="2"/>
</dbReference>
<dbReference type="InterPro" id="IPR050392">
    <property type="entry name" value="Collagen/C1q_domain"/>
</dbReference>
<dbReference type="OrthoDB" id="5875591at2759"/>
<feature type="signal peptide" evidence="6">
    <location>
        <begin position="1"/>
        <end position="23"/>
    </location>
</feature>
<dbReference type="AlphaFoldDB" id="A0A914BM90"/>
<keyword evidence="4" id="KW-0176">Collagen</keyword>
<proteinExistence type="predicted"/>
<accession>A0A914BM90</accession>
<dbReference type="InterPro" id="IPR001073">
    <property type="entry name" value="C1q_dom"/>
</dbReference>
<reference evidence="8" key="1">
    <citation type="submission" date="2022-11" db="UniProtKB">
        <authorList>
            <consortium name="EnsemblMetazoa"/>
        </authorList>
    </citation>
    <scope>IDENTIFICATION</scope>
</reference>
<evidence type="ECO:0000259" key="7">
    <source>
        <dbReference type="PROSITE" id="PS50871"/>
    </source>
</evidence>
<evidence type="ECO:0000256" key="1">
    <source>
        <dbReference type="ARBA" id="ARBA00004613"/>
    </source>
</evidence>
<evidence type="ECO:0000313" key="8">
    <source>
        <dbReference type="EnsemblMetazoa" id="XP_038077234.1"/>
    </source>
</evidence>
<keyword evidence="9" id="KW-1185">Reference proteome</keyword>
<evidence type="ECO:0000256" key="3">
    <source>
        <dbReference type="ARBA" id="ARBA00022729"/>
    </source>
</evidence>
<keyword evidence="3 6" id="KW-0732">Signal</keyword>
<evidence type="ECO:0000256" key="2">
    <source>
        <dbReference type="ARBA" id="ARBA00022525"/>
    </source>
</evidence>
<sequence>MKICVTTILSIALLLGNSVKLRASVTEPVPSDGEGPASQVSQQCCQGPAAVPGIPGLPGPAGPMGPYGQPGSKGDLGQQGHKGEIGQIGPMGERGAPGNTGSKGDDGIGLPGKIGPRGPTGLVGAAGQAGVKGQKGEPGETPDDSNQRVAFTVVRTSSSDESTSVDTRLPFQQTETLLPGTTFDLETGTFTCSVPGTYVFTFSVLKNGNSGSFNIHLVKNNHKVISTYGQANQRGQLSGSAVLVLQRGDTVYVTMYGRAFSDFTYHYTSFSGFLLYPDSDDNPRELFARSNKNCTMKICVATILSIALLLGNSVKLRASVTGPVPSDGDGPASQVCQQCCQGPAAIPGIPGLPGPAGPMGPYGQPGSKGDAGPRGLPGFVGGTGETGVKGQKGEPGETPDDSNQRVAFTVVRTSNSDTSTSHDTRLPFQQAETLLPGTSFDLETGTFTCSVPGTYLFMFSVLKYSNSGSLHIHLVKNDYKVITTYGESNQRGQLSGSAVMVLQQGDTVYLTTYGKARSDSTYHHTSFSGFILFSE</sequence>
<dbReference type="PANTHER" id="PTHR15427">
    <property type="entry name" value="EMILIN ELASTIN MICROFIBRIL INTERFACE-LOCATED PROTEIN ELASTIN MICROFIBRIL INTERFACER"/>
    <property type="match status" value="1"/>
</dbReference>
<dbReference type="Proteomes" id="UP000887568">
    <property type="component" value="Unplaced"/>
</dbReference>
<feature type="chain" id="PRO_5037460229" description="C1q domain-containing protein" evidence="6">
    <location>
        <begin position="24"/>
        <end position="535"/>
    </location>
</feature>
<feature type="domain" description="C1q" evidence="7">
    <location>
        <begin position="144"/>
        <end position="281"/>
    </location>
</feature>
<dbReference type="PROSITE" id="PS50871">
    <property type="entry name" value="C1Q"/>
    <property type="match status" value="2"/>
</dbReference>
<organism evidence="8 9">
    <name type="scientific">Patiria miniata</name>
    <name type="common">Bat star</name>
    <name type="synonym">Asterina miniata</name>
    <dbReference type="NCBI Taxonomy" id="46514"/>
    <lineage>
        <taxon>Eukaryota</taxon>
        <taxon>Metazoa</taxon>
        <taxon>Echinodermata</taxon>
        <taxon>Eleutherozoa</taxon>
        <taxon>Asterozoa</taxon>
        <taxon>Asteroidea</taxon>
        <taxon>Valvatacea</taxon>
        <taxon>Valvatida</taxon>
        <taxon>Asterinidae</taxon>
        <taxon>Patiria</taxon>
    </lineage>
</organism>
<evidence type="ECO:0000313" key="9">
    <source>
        <dbReference type="Proteomes" id="UP000887568"/>
    </source>
</evidence>